<proteinExistence type="inferred from homology"/>
<keyword evidence="2" id="KW-0328">Glycosyltransferase</keyword>
<dbReference type="GO" id="GO:0008194">
    <property type="term" value="F:UDP-glycosyltransferase activity"/>
    <property type="evidence" value="ECO:0007669"/>
    <property type="project" value="TreeGrafter"/>
</dbReference>
<comment type="similarity">
    <text evidence="1">Belongs to the UDP-glycosyltransferase family.</text>
</comment>
<dbReference type="PANTHER" id="PTHR48043">
    <property type="entry name" value="EG:EG0003.4 PROTEIN-RELATED"/>
    <property type="match status" value="1"/>
</dbReference>
<gene>
    <name evidence="5" type="ORF">GHT06_019868</name>
</gene>
<dbReference type="PANTHER" id="PTHR48043:SF159">
    <property type="entry name" value="EG:EG0003.4 PROTEIN-RELATED"/>
    <property type="match status" value="1"/>
</dbReference>
<name>A0AAD5PTH7_9CRUS</name>
<keyword evidence="3" id="KW-0808">Transferase</keyword>
<dbReference type="AlphaFoldDB" id="A0AAD5PTH7"/>
<organism evidence="5 6">
    <name type="scientific">Daphnia sinensis</name>
    <dbReference type="NCBI Taxonomy" id="1820382"/>
    <lineage>
        <taxon>Eukaryota</taxon>
        <taxon>Metazoa</taxon>
        <taxon>Ecdysozoa</taxon>
        <taxon>Arthropoda</taxon>
        <taxon>Crustacea</taxon>
        <taxon>Branchiopoda</taxon>
        <taxon>Diplostraca</taxon>
        <taxon>Cladocera</taxon>
        <taxon>Anomopoda</taxon>
        <taxon>Daphniidae</taxon>
        <taxon>Daphnia</taxon>
        <taxon>Daphnia similis group</taxon>
    </lineage>
</organism>
<reference evidence="5 6" key="1">
    <citation type="submission" date="2022-05" db="EMBL/GenBank/DDBJ databases">
        <title>A multi-omics perspective on studying reproductive biology in Daphnia sinensis.</title>
        <authorList>
            <person name="Jia J."/>
        </authorList>
    </citation>
    <scope>NUCLEOTIDE SEQUENCE [LARGE SCALE GENOMIC DNA]</scope>
    <source>
        <strain evidence="5 6">WSL</strain>
    </source>
</reference>
<evidence type="ECO:0000256" key="4">
    <source>
        <dbReference type="SAM" id="SignalP"/>
    </source>
</evidence>
<comment type="caution">
    <text evidence="5">The sequence shown here is derived from an EMBL/GenBank/DDBJ whole genome shotgun (WGS) entry which is preliminary data.</text>
</comment>
<evidence type="ECO:0000313" key="5">
    <source>
        <dbReference type="EMBL" id="KAI9554595.1"/>
    </source>
</evidence>
<dbReference type="Proteomes" id="UP000820818">
    <property type="component" value="Linkage Group LG8"/>
</dbReference>
<sequence>MFLGVFLLLLISTEVSVSAHRILVLSPIASYSHTNFVKSMVNGLVERGHFVTYWDGMLSKNQATDYLNQTANLRLLYSPEVHAISIGNVVDFSLRKKPNDALFDLPKRVETYCKTIYRDPIFHQLMDSNERYDLIILEAAINECSLPLVYKFDAPFVYAMASMPMPWHLDAIGSPMAFDHYPQISTAYSNEMNFWQRTYNTLSGIGAIYYWRWI</sequence>
<evidence type="ECO:0000313" key="6">
    <source>
        <dbReference type="Proteomes" id="UP000820818"/>
    </source>
</evidence>
<evidence type="ECO:0000256" key="2">
    <source>
        <dbReference type="ARBA" id="ARBA00022676"/>
    </source>
</evidence>
<keyword evidence="4" id="KW-0732">Signal</keyword>
<evidence type="ECO:0000256" key="3">
    <source>
        <dbReference type="ARBA" id="ARBA00022679"/>
    </source>
</evidence>
<dbReference type="EMBL" id="WJBH02000008">
    <property type="protein sequence ID" value="KAI9554595.1"/>
    <property type="molecule type" value="Genomic_DNA"/>
</dbReference>
<protein>
    <submittedName>
        <fullName evidence="5">UDP-glycosyltransferase 208B1</fullName>
    </submittedName>
</protein>
<feature type="chain" id="PRO_5041929055" evidence="4">
    <location>
        <begin position="20"/>
        <end position="214"/>
    </location>
</feature>
<accession>A0AAD5PTH7</accession>
<feature type="signal peptide" evidence="4">
    <location>
        <begin position="1"/>
        <end position="19"/>
    </location>
</feature>
<keyword evidence="6" id="KW-1185">Reference proteome</keyword>
<dbReference type="InterPro" id="IPR050271">
    <property type="entry name" value="UDP-glycosyltransferase"/>
</dbReference>
<evidence type="ECO:0000256" key="1">
    <source>
        <dbReference type="ARBA" id="ARBA00009995"/>
    </source>
</evidence>
<dbReference type="SUPFAM" id="SSF53756">
    <property type="entry name" value="UDP-Glycosyltransferase/glycogen phosphorylase"/>
    <property type="match status" value="1"/>
</dbReference>